<keyword evidence="3 6" id="KW-0032">Aminotransferase</keyword>
<keyword evidence="5" id="KW-0663">Pyridoxal phosphate</keyword>
<dbReference type="GO" id="GO:0006520">
    <property type="term" value="P:amino acid metabolic process"/>
    <property type="evidence" value="ECO:0007669"/>
    <property type="project" value="InterPro"/>
</dbReference>
<dbReference type="InterPro" id="IPR004839">
    <property type="entry name" value="Aminotransferase_I/II_large"/>
</dbReference>
<evidence type="ECO:0000313" key="8">
    <source>
        <dbReference type="EMBL" id="MBB6048538.1"/>
    </source>
</evidence>
<evidence type="ECO:0000256" key="4">
    <source>
        <dbReference type="ARBA" id="ARBA00022679"/>
    </source>
</evidence>
<name>A0A7W9SMG8_ARMRO</name>
<evidence type="ECO:0000256" key="3">
    <source>
        <dbReference type="ARBA" id="ARBA00022576"/>
    </source>
</evidence>
<dbReference type="CDD" id="cd00609">
    <property type="entry name" value="AAT_like"/>
    <property type="match status" value="1"/>
</dbReference>
<dbReference type="InterPro" id="IPR015421">
    <property type="entry name" value="PyrdxlP-dep_Trfase_major"/>
</dbReference>
<comment type="similarity">
    <text evidence="2 6">Belongs to the class-I pyridoxal-phosphate-dependent aminotransferase family.</text>
</comment>
<feature type="domain" description="Aminotransferase class I/classII large" evidence="7">
    <location>
        <begin position="28"/>
        <end position="376"/>
    </location>
</feature>
<dbReference type="InterPro" id="IPR050596">
    <property type="entry name" value="AspAT/PAT-like"/>
</dbReference>
<dbReference type="InterPro" id="IPR015424">
    <property type="entry name" value="PyrdxlP-dep_Trfase"/>
</dbReference>
<organism evidence="8 9">
    <name type="scientific">Armatimonas rosea</name>
    <dbReference type="NCBI Taxonomy" id="685828"/>
    <lineage>
        <taxon>Bacteria</taxon>
        <taxon>Bacillati</taxon>
        <taxon>Armatimonadota</taxon>
        <taxon>Armatimonadia</taxon>
        <taxon>Armatimonadales</taxon>
        <taxon>Armatimonadaceae</taxon>
        <taxon>Armatimonas</taxon>
    </lineage>
</organism>
<dbReference type="Pfam" id="PF00155">
    <property type="entry name" value="Aminotran_1_2"/>
    <property type="match status" value="1"/>
</dbReference>
<dbReference type="RefSeq" id="WP_184192178.1">
    <property type="nucleotide sequence ID" value="NZ_JACHGW010000001.1"/>
</dbReference>
<evidence type="ECO:0000256" key="5">
    <source>
        <dbReference type="ARBA" id="ARBA00022898"/>
    </source>
</evidence>
<dbReference type="Gene3D" id="3.40.640.10">
    <property type="entry name" value="Type I PLP-dependent aspartate aminotransferase-like (Major domain)"/>
    <property type="match status" value="1"/>
</dbReference>
<gene>
    <name evidence="8" type="ORF">HNQ39_000300</name>
</gene>
<dbReference type="FunFam" id="3.40.640.10:FF:000033">
    <property type="entry name" value="Aspartate aminotransferase"/>
    <property type="match status" value="1"/>
</dbReference>
<dbReference type="PANTHER" id="PTHR46383">
    <property type="entry name" value="ASPARTATE AMINOTRANSFERASE"/>
    <property type="match status" value="1"/>
</dbReference>
<dbReference type="EMBL" id="JACHGW010000001">
    <property type="protein sequence ID" value="MBB6048538.1"/>
    <property type="molecule type" value="Genomic_DNA"/>
</dbReference>
<proteinExistence type="inferred from homology"/>
<keyword evidence="4 6" id="KW-0808">Transferase</keyword>
<evidence type="ECO:0000313" key="9">
    <source>
        <dbReference type="Proteomes" id="UP000520814"/>
    </source>
</evidence>
<dbReference type="GO" id="GO:0030170">
    <property type="term" value="F:pyridoxal phosphate binding"/>
    <property type="evidence" value="ECO:0007669"/>
    <property type="project" value="InterPro"/>
</dbReference>
<comment type="caution">
    <text evidence="8">The sequence shown here is derived from an EMBL/GenBank/DDBJ whole genome shotgun (WGS) entry which is preliminary data.</text>
</comment>
<dbReference type="PROSITE" id="PS00105">
    <property type="entry name" value="AA_TRANSFER_CLASS_1"/>
    <property type="match status" value="1"/>
</dbReference>
<dbReference type="PANTHER" id="PTHR46383:SF3">
    <property type="entry name" value="ASPARTATE AMINOTRANSFERASE-RELATED"/>
    <property type="match status" value="1"/>
</dbReference>
<evidence type="ECO:0000256" key="2">
    <source>
        <dbReference type="ARBA" id="ARBA00007441"/>
    </source>
</evidence>
<dbReference type="AlphaFoldDB" id="A0A7W9SMG8"/>
<evidence type="ECO:0000256" key="6">
    <source>
        <dbReference type="RuleBase" id="RU000481"/>
    </source>
</evidence>
<dbReference type="InterPro" id="IPR015422">
    <property type="entry name" value="PyrdxlP-dep_Trfase_small"/>
</dbReference>
<dbReference type="EC" id="2.6.1.-" evidence="6"/>
<dbReference type="SUPFAM" id="SSF53383">
    <property type="entry name" value="PLP-dependent transferases"/>
    <property type="match status" value="1"/>
</dbReference>
<dbReference type="Gene3D" id="3.90.1150.10">
    <property type="entry name" value="Aspartate Aminotransferase, domain 1"/>
    <property type="match status" value="1"/>
</dbReference>
<comment type="cofactor">
    <cofactor evidence="1 6">
        <name>pyridoxal 5'-phosphate</name>
        <dbReference type="ChEBI" id="CHEBI:597326"/>
    </cofactor>
</comment>
<dbReference type="Proteomes" id="UP000520814">
    <property type="component" value="Unassembled WGS sequence"/>
</dbReference>
<dbReference type="InterPro" id="IPR004838">
    <property type="entry name" value="NHTrfase_class1_PyrdxlP-BS"/>
</dbReference>
<dbReference type="GO" id="GO:0008483">
    <property type="term" value="F:transaminase activity"/>
    <property type="evidence" value="ECO:0007669"/>
    <property type="project" value="UniProtKB-KW"/>
</dbReference>
<keyword evidence="9" id="KW-1185">Reference proteome</keyword>
<accession>A0A7W9SMG8</accession>
<evidence type="ECO:0000256" key="1">
    <source>
        <dbReference type="ARBA" id="ARBA00001933"/>
    </source>
</evidence>
<sequence length="384" mass="42226">MKSLSHIVGSTPASGIRRFFDLVAELDDVISLGVGEPDYVTPWRIREAAIYSLEKGRTTYTSNYGLLELREAIVAKHIERYGTGWNPRTEVLVTVGVSEALDTAFRAILNPGDEVLIPEPCYVSYAPCVAFAGGVPVPVPTRASADFATHPEAIAERITEKTKAILLSYPTNPTGAVMSREGLQKVVDMAVEHDLYILSDEIYDRLCYDTEHVSVPALAGAKDRTILLNGFSKAYAMTGWRIGYACAPAPIIEMMMKIHQYTMLCAPITAQIAALEALKNAEQDAAEMVADYDRRRRLFVRGLNELGLECRMPGGAFYAFPSIEKTGLSSEEFAERLLKEERVLVVPGDVFGEGGIGHVRCCYATATNKLTEALERMGRFLSKL</sequence>
<reference evidence="8 9" key="1">
    <citation type="submission" date="2020-08" db="EMBL/GenBank/DDBJ databases">
        <title>Genomic Encyclopedia of Type Strains, Phase IV (KMG-IV): sequencing the most valuable type-strain genomes for metagenomic binning, comparative biology and taxonomic classification.</title>
        <authorList>
            <person name="Goeker M."/>
        </authorList>
    </citation>
    <scope>NUCLEOTIDE SEQUENCE [LARGE SCALE GENOMIC DNA]</scope>
    <source>
        <strain evidence="8 9">DSM 23562</strain>
    </source>
</reference>
<protein>
    <recommendedName>
        <fullName evidence="6">Aminotransferase</fullName>
        <ecNumber evidence="6">2.6.1.-</ecNumber>
    </recommendedName>
</protein>
<evidence type="ECO:0000259" key="7">
    <source>
        <dbReference type="Pfam" id="PF00155"/>
    </source>
</evidence>